<reference evidence="4" key="2">
    <citation type="submission" date="2019-01" db="EMBL/GenBank/DDBJ databases">
        <title>Genome sequence of Desulfonema ishimotonii strain Tokyo 01.</title>
        <authorList>
            <person name="Fukui M."/>
        </authorList>
    </citation>
    <scope>NUCLEOTIDE SEQUENCE [LARGE SCALE GENOMIC DNA]</scope>
    <source>
        <strain evidence="4">Tokyo 01</strain>
    </source>
</reference>
<evidence type="ECO:0000313" key="4">
    <source>
        <dbReference type="Proteomes" id="UP000288096"/>
    </source>
</evidence>
<dbReference type="RefSeq" id="WP_124327721.1">
    <property type="nucleotide sequence ID" value="NZ_BEXT01000001.1"/>
</dbReference>
<comment type="caution">
    <text evidence="3">The sequence shown here is derived from an EMBL/GenBank/DDBJ whole genome shotgun (WGS) entry which is preliminary data.</text>
</comment>
<dbReference type="PROSITE" id="PS51257">
    <property type="entry name" value="PROKAR_LIPOPROTEIN"/>
    <property type="match status" value="1"/>
</dbReference>
<accession>A0A401FTJ4</accession>
<feature type="domain" description="SGNH hydrolase-type esterase" evidence="2">
    <location>
        <begin position="46"/>
        <end position="207"/>
    </location>
</feature>
<dbReference type="Pfam" id="PF13472">
    <property type="entry name" value="Lipase_GDSL_2"/>
    <property type="match status" value="1"/>
</dbReference>
<sequence>MRIRRISLAVVVMMFTLFFSGCEQKQEPAAQRDKPAEPVYEGTVVAVGDSLTEGYGLEEEQAYPALLGRKLNSSGYGFRVINAGISGETSSGTLSRVRWILTLKPDIVILETGANDGLRGIDPQLTRKNIDEIIRILGENNVIVVLAGMQMVRNMGAEYTAAFAEIYPALARKHGLIFIPFFLRGVAGEARLSQADGIHPTPEGYQRVADTVYPCAVKAIGRLRSRKTG</sequence>
<dbReference type="InterPro" id="IPR013830">
    <property type="entry name" value="SGNH_hydro"/>
</dbReference>
<evidence type="ECO:0000259" key="2">
    <source>
        <dbReference type="Pfam" id="PF13472"/>
    </source>
</evidence>
<protein>
    <submittedName>
        <fullName evidence="3">Arylesterase</fullName>
    </submittedName>
</protein>
<reference evidence="4" key="1">
    <citation type="submission" date="2017-11" db="EMBL/GenBank/DDBJ databases">
        <authorList>
            <person name="Watanabe M."/>
            <person name="Kojima H."/>
        </authorList>
    </citation>
    <scope>NUCLEOTIDE SEQUENCE [LARGE SCALE GENOMIC DNA]</scope>
    <source>
        <strain evidence="4">Tokyo 01</strain>
    </source>
</reference>
<dbReference type="AlphaFoldDB" id="A0A401FTJ4"/>
<dbReference type="OrthoDB" id="9786188at2"/>
<dbReference type="PANTHER" id="PTHR30383">
    <property type="entry name" value="THIOESTERASE 1/PROTEASE 1/LYSOPHOSPHOLIPASE L1"/>
    <property type="match status" value="1"/>
</dbReference>
<dbReference type="GO" id="GO:0004622">
    <property type="term" value="F:phosphatidylcholine lysophospholipase activity"/>
    <property type="evidence" value="ECO:0007669"/>
    <property type="project" value="TreeGrafter"/>
</dbReference>
<keyword evidence="4" id="KW-1185">Reference proteome</keyword>
<dbReference type="EMBL" id="BEXT01000001">
    <property type="protein sequence ID" value="GBC60285.1"/>
    <property type="molecule type" value="Genomic_DNA"/>
</dbReference>
<feature type="chain" id="PRO_5019088969" evidence="1">
    <location>
        <begin position="26"/>
        <end position="229"/>
    </location>
</feature>
<dbReference type="PANTHER" id="PTHR30383:SF24">
    <property type="entry name" value="THIOESTERASE 1_PROTEASE 1_LYSOPHOSPHOLIPASE L1"/>
    <property type="match status" value="1"/>
</dbReference>
<keyword evidence="1" id="KW-0732">Signal</keyword>
<dbReference type="InterPro" id="IPR051532">
    <property type="entry name" value="Ester_Hydrolysis_Enzymes"/>
</dbReference>
<dbReference type="SUPFAM" id="SSF52266">
    <property type="entry name" value="SGNH hydrolase"/>
    <property type="match status" value="1"/>
</dbReference>
<feature type="signal peptide" evidence="1">
    <location>
        <begin position="1"/>
        <end position="25"/>
    </location>
</feature>
<dbReference type="CDD" id="cd01822">
    <property type="entry name" value="Lysophospholipase_L1_like"/>
    <property type="match status" value="1"/>
</dbReference>
<name>A0A401FTJ4_9BACT</name>
<organism evidence="3 4">
    <name type="scientific">Desulfonema ishimotonii</name>
    <dbReference type="NCBI Taxonomy" id="45657"/>
    <lineage>
        <taxon>Bacteria</taxon>
        <taxon>Pseudomonadati</taxon>
        <taxon>Thermodesulfobacteriota</taxon>
        <taxon>Desulfobacteria</taxon>
        <taxon>Desulfobacterales</taxon>
        <taxon>Desulfococcaceae</taxon>
        <taxon>Desulfonema</taxon>
    </lineage>
</organism>
<dbReference type="InterPro" id="IPR036514">
    <property type="entry name" value="SGNH_hydro_sf"/>
</dbReference>
<gene>
    <name evidence="3" type="ORF">DENIS_1236</name>
</gene>
<proteinExistence type="predicted"/>
<dbReference type="Proteomes" id="UP000288096">
    <property type="component" value="Unassembled WGS sequence"/>
</dbReference>
<dbReference type="Gene3D" id="3.40.50.1110">
    <property type="entry name" value="SGNH hydrolase"/>
    <property type="match status" value="1"/>
</dbReference>
<evidence type="ECO:0000256" key="1">
    <source>
        <dbReference type="SAM" id="SignalP"/>
    </source>
</evidence>
<evidence type="ECO:0000313" key="3">
    <source>
        <dbReference type="EMBL" id="GBC60285.1"/>
    </source>
</evidence>